<dbReference type="KEGG" id="ssab:SSABA_v1c08780"/>
<dbReference type="NCBIfam" id="NF038029">
    <property type="entry name" value="LP_plasma"/>
    <property type="match status" value="1"/>
</dbReference>
<feature type="chain" id="PRO_5004877282" description="Lipoprotein" evidence="1">
    <location>
        <begin position="24"/>
        <end position="223"/>
    </location>
</feature>
<evidence type="ECO:0008006" key="4">
    <source>
        <dbReference type="Google" id="ProtNLM"/>
    </source>
</evidence>
<sequence>MKKLLSVLGALSLATIPASGVVACNVGITPPEINEELKYGDLSEILEVRDLGRIEVEPTEDKIGIISLDVFKDLIDKNNKNDLDWDKLDVVININEAIVSPKAEEIEPEKVPEIEMFDEEIEEQIEEKYTGEAVTVTFKAFADLNKSLTSKVLGEVNSEAEDDVFLNEILLELGKLTRNTKFNPSSNDGYSLKDKTSSTVILVGGEEAEYFGEATISFTSMSS</sequence>
<accession>W6AB56</accession>
<organism evidence="2 3">
    <name type="scientific">Spiroplasma sabaudiense Ar-1343</name>
    <dbReference type="NCBI Taxonomy" id="1276257"/>
    <lineage>
        <taxon>Bacteria</taxon>
        <taxon>Bacillati</taxon>
        <taxon>Mycoplasmatota</taxon>
        <taxon>Mollicutes</taxon>
        <taxon>Entomoplasmatales</taxon>
        <taxon>Spiroplasmataceae</taxon>
        <taxon>Spiroplasma</taxon>
    </lineage>
</organism>
<dbReference type="PROSITE" id="PS51257">
    <property type="entry name" value="PROKAR_LIPOPROTEIN"/>
    <property type="match status" value="1"/>
</dbReference>
<keyword evidence="1" id="KW-0732">Signal</keyword>
<proteinExistence type="predicted"/>
<name>W6AB56_9MOLU</name>
<evidence type="ECO:0000313" key="2">
    <source>
        <dbReference type="EMBL" id="AHI54277.1"/>
    </source>
</evidence>
<dbReference type="EMBL" id="CP006934">
    <property type="protein sequence ID" value="AHI54277.1"/>
    <property type="molecule type" value="Genomic_DNA"/>
</dbReference>
<dbReference type="HOGENOM" id="CLU_1239495_0_0_14"/>
<reference evidence="2 3" key="1">
    <citation type="journal article" date="2014" name="Genome Biol. Evol.">
        <title>Molecular evolution of the substrate utilization strategies and putative virulence factors in mosquito-associated Spiroplasma species.</title>
        <authorList>
            <person name="Chang T.H."/>
            <person name="Lo W.S."/>
            <person name="Ku C."/>
            <person name="Chen L.L."/>
            <person name="Kuo C.H."/>
        </authorList>
    </citation>
    <scope>NUCLEOTIDE SEQUENCE [LARGE SCALE GENOMIC DNA]</scope>
    <source>
        <strain evidence="2">Ar-1343</strain>
    </source>
</reference>
<feature type="signal peptide" evidence="1">
    <location>
        <begin position="1"/>
        <end position="23"/>
    </location>
</feature>
<evidence type="ECO:0000256" key="1">
    <source>
        <dbReference type="SAM" id="SignalP"/>
    </source>
</evidence>
<dbReference type="PATRIC" id="fig|1276257.3.peg.891"/>
<dbReference type="Proteomes" id="UP000019265">
    <property type="component" value="Chromosome"/>
</dbReference>
<dbReference type="STRING" id="1276257.SSABA_v1c08780"/>
<keyword evidence="3" id="KW-1185">Reference proteome</keyword>
<dbReference type="InterPro" id="IPR054816">
    <property type="entry name" value="Lipoprotein_mollicutes-type_CS"/>
</dbReference>
<dbReference type="AlphaFoldDB" id="W6AB56"/>
<evidence type="ECO:0000313" key="3">
    <source>
        <dbReference type="Proteomes" id="UP000019265"/>
    </source>
</evidence>
<protein>
    <recommendedName>
        <fullName evidence="4">Lipoprotein</fullName>
    </recommendedName>
</protein>
<gene>
    <name evidence="2" type="ORF">SSABA_v1c08780</name>
</gene>
<dbReference type="RefSeq" id="WP_025251413.1">
    <property type="nucleotide sequence ID" value="NZ_CP006934.1"/>
</dbReference>